<sequence length="384" mass="42780">MLSCVARFARRTVKSSRGNTCVAQSRFKSHLAPPWLVDDYIPRYQLLTSVQESKKRASAYAHLRECNLCPRLCGVNRYEKRGTCLIGADVSVNTIAPHFGEEPCIQGHHGSGSVFFSGCNLRCVFCQNHDIAHQKNGFDLTPEQLGDWYVKLQDVGNVHNINLVTPEHVVPQVALSILHAKDRGLKVPVIYNTSSFDSLESIRLMDGLVDIYLADFKVWNPATSKRLLKADNYADAAKESIQAMHAQVGDLCFTSDGIAKKGVLVRHLVMPGLEEEGKHIVHWLAENVSKDLYIHVIEQYHPRAHVGKDRRQTRSGRAKDILSHTVEPGGSKANAIVESQIKRYQDINRAVKPEEVDGVKSVAVQCGLRVLEADEAAESSAWRL</sequence>
<dbReference type="GO" id="GO:0051536">
    <property type="term" value="F:iron-sulfur cluster binding"/>
    <property type="evidence" value="ECO:0007669"/>
    <property type="project" value="UniProtKB-KW"/>
</dbReference>
<accession>A0A0F4GNJ9</accession>
<reference evidence="6 7" key="1">
    <citation type="submission" date="2015-03" db="EMBL/GenBank/DDBJ databases">
        <title>RNA-seq based gene annotation and comparative genomics of four Zymoseptoria species reveal species-specific pathogenicity related genes and transposable element activity.</title>
        <authorList>
            <person name="Grandaubert J."/>
            <person name="Bhattacharyya A."/>
            <person name="Stukenbrock E.H."/>
        </authorList>
    </citation>
    <scope>NUCLEOTIDE SEQUENCE [LARGE SCALE GENOMIC DNA]</scope>
    <source>
        <strain evidence="6 7">Zb18110</strain>
    </source>
</reference>
<dbReference type="Gene3D" id="3.20.20.70">
    <property type="entry name" value="Aldolase class I"/>
    <property type="match status" value="1"/>
</dbReference>
<dbReference type="AlphaFoldDB" id="A0A0F4GNJ9"/>
<dbReference type="Pfam" id="PF04055">
    <property type="entry name" value="Radical_SAM"/>
    <property type="match status" value="1"/>
</dbReference>
<dbReference type="SUPFAM" id="SSF102114">
    <property type="entry name" value="Radical SAM enzymes"/>
    <property type="match status" value="1"/>
</dbReference>
<organism evidence="6 7">
    <name type="scientific">Zymoseptoria brevis</name>
    <dbReference type="NCBI Taxonomy" id="1047168"/>
    <lineage>
        <taxon>Eukaryota</taxon>
        <taxon>Fungi</taxon>
        <taxon>Dikarya</taxon>
        <taxon>Ascomycota</taxon>
        <taxon>Pezizomycotina</taxon>
        <taxon>Dothideomycetes</taxon>
        <taxon>Dothideomycetidae</taxon>
        <taxon>Mycosphaerellales</taxon>
        <taxon>Mycosphaerellaceae</taxon>
        <taxon>Zymoseptoria</taxon>
    </lineage>
</organism>
<evidence type="ECO:0000256" key="1">
    <source>
        <dbReference type="ARBA" id="ARBA00022691"/>
    </source>
</evidence>
<keyword evidence="2" id="KW-0479">Metal-binding</keyword>
<dbReference type="InterPro" id="IPR040085">
    <property type="entry name" value="MJ0674-like"/>
</dbReference>
<keyword evidence="1" id="KW-0949">S-adenosyl-L-methionine</keyword>
<dbReference type="SFLD" id="SFLDS00029">
    <property type="entry name" value="Radical_SAM"/>
    <property type="match status" value="1"/>
</dbReference>
<feature type="domain" description="Radical SAM core" evidence="5">
    <location>
        <begin position="114"/>
        <end position="250"/>
    </location>
</feature>
<evidence type="ECO:0000313" key="6">
    <source>
        <dbReference type="EMBL" id="KJX98823.1"/>
    </source>
</evidence>
<evidence type="ECO:0000256" key="3">
    <source>
        <dbReference type="ARBA" id="ARBA00023004"/>
    </source>
</evidence>
<dbReference type="InterPro" id="IPR013785">
    <property type="entry name" value="Aldolase_TIM"/>
</dbReference>
<keyword evidence="6" id="KW-0456">Lyase</keyword>
<evidence type="ECO:0000313" key="7">
    <source>
        <dbReference type="Proteomes" id="UP000033647"/>
    </source>
</evidence>
<keyword evidence="7" id="KW-1185">Reference proteome</keyword>
<dbReference type="OrthoDB" id="1856718at2759"/>
<dbReference type="PANTHER" id="PTHR43075">
    <property type="entry name" value="FORMATE LYASE ACTIVATING ENZYME, PUTATIVE (AFU_ORTHOLOGUE AFUA_2G15630)-RELATED"/>
    <property type="match status" value="1"/>
</dbReference>
<evidence type="ECO:0000256" key="4">
    <source>
        <dbReference type="ARBA" id="ARBA00023014"/>
    </source>
</evidence>
<dbReference type="Proteomes" id="UP000033647">
    <property type="component" value="Unassembled WGS sequence"/>
</dbReference>
<proteinExistence type="predicted"/>
<dbReference type="InterPro" id="IPR058240">
    <property type="entry name" value="rSAM_sf"/>
</dbReference>
<dbReference type="GO" id="GO:0046872">
    <property type="term" value="F:metal ion binding"/>
    <property type="evidence" value="ECO:0007669"/>
    <property type="project" value="UniProtKB-KW"/>
</dbReference>
<dbReference type="GO" id="GO:0016829">
    <property type="term" value="F:lyase activity"/>
    <property type="evidence" value="ECO:0007669"/>
    <property type="project" value="UniProtKB-KW"/>
</dbReference>
<keyword evidence="3" id="KW-0408">Iron</keyword>
<keyword evidence="4" id="KW-0411">Iron-sulfur</keyword>
<dbReference type="SFLD" id="SFLDG01099">
    <property type="entry name" value="Uncharacterised_Radical_SAM_Su"/>
    <property type="match status" value="1"/>
</dbReference>
<gene>
    <name evidence="6" type="ORF">TI39_contig388g00001</name>
</gene>
<comment type="caution">
    <text evidence="6">The sequence shown here is derived from an EMBL/GenBank/DDBJ whole genome shotgun (WGS) entry which is preliminary data.</text>
</comment>
<dbReference type="InterPro" id="IPR007197">
    <property type="entry name" value="rSAM"/>
</dbReference>
<dbReference type="EMBL" id="LAFY01000380">
    <property type="protein sequence ID" value="KJX98823.1"/>
    <property type="molecule type" value="Genomic_DNA"/>
</dbReference>
<keyword evidence="6" id="KW-0670">Pyruvate</keyword>
<evidence type="ECO:0000256" key="2">
    <source>
        <dbReference type="ARBA" id="ARBA00022723"/>
    </source>
</evidence>
<evidence type="ECO:0000259" key="5">
    <source>
        <dbReference type="Pfam" id="PF04055"/>
    </source>
</evidence>
<protein>
    <submittedName>
        <fullName evidence="6">Pyruvate formate lyase activating enzyme like protein</fullName>
    </submittedName>
</protein>
<dbReference type="STRING" id="1047168.A0A0F4GNJ9"/>
<dbReference type="PANTHER" id="PTHR43075:SF1">
    <property type="entry name" value="FORMATE LYASE ACTIVATING ENZYME, PUTATIVE (AFU_ORTHOLOGUE AFUA_2G15630)-RELATED"/>
    <property type="match status" value="1"/>
</dbReference>
<name>A0A0F4GNJ9_9PEZI</name>